<dbReference type="OrthoDB" id="9795736at2"/>
<proteinExistence type="predicted"/>
<dbReference type="AlphaFoldDB" id="K9U9K3"/>
<dbReference type="RefSeq" id="WP_015163205.1">
    <property type="nucleotide sequence ID" value="NC_019699.1"/>
</dbReference>
<dbReference type="Proteomes" id="UP000010384">
    <property type="component" value="Plasmid pCHRO.01"/>
</dbReference>
<name>K9U9K3_CHRTP</name>
<keyword evidence="2" id="KW-0812">Transmembrane</keyword>
<keyword evidence="2" id="KW-0472">Membrane</keyword>
<protein>
    <recommendedName>
        <fullName evidence="5">DUF1003 domain-containing protein</fullName>
    </recommendedName>
</protein>
<dbReference type="Pfam" id="PF06210">
    <property type="entry name" value="DUF1003"/>
    <property type="match status" value="1"/>
</dbReference>
<evidence type="ECO:0000313" key="3">
    <source>
        <dbReference type="EMBL" id="AFY91268.1"/>
    </source>
</evidence>
<evidence type="ECO:0000313" key="4">
    <source>
        <dbReference type="Proteomes" id="UP000010384"/>
    </source>
</evidence>
<dbReference type="KEGG" id="cthe:Chro_5934"/>
<feature type="transmembrane region" description="Helical" evidence="2">
    <location>
        <begin position="79"/>
        <end position="101"/>
    </location>
</feature>
<dbReference type="HOGENOM" id="CLU_077948_2_1_3"/>
<feature type="transmembrane region" description="Helical" evidence="2">
    <location>
        <begin position="53"/>
        <end position="73"/>
    </location>
</feature>
<evidence type="ECO:0008006" key="5">
    <source>
        <dbReference type="Google" id="ProtNLM"/>
    </source>
</evidence>
<organism evidence="3 4">
    <name type="scientific">Chroococcidiopsis thermalis (strain PCC 7203)</name>
    <dbReference type="NCBI Taxonomy" id="251229"/>
    <lineage>
        <taxon>Bacteria</taxon>
        <taxon>Bacillati</taxon>
        <taxon>Cyanobacteriota</taxon>
        <taxon>Cyanophyceae</taxon>
        <taxon>Chroococcidiopsidales</taxon>
        <taxon>Chroococcidiopsidaceae</taxon>
        <taxon>Chroococcidiopsis</taxon>
    </lineage>
</organism>
<accession>K9U9K3</accession>
<keyword evidence="3" id="KW-0614">Plasmid</keyword>
<evidence type="ECO:0000256" key="2">
    <source>
        <dbReference type="SAM" id="Phobius"/>
    </source>
</evidence>
<sequence length="189" mass="22168">MKKPLRARVSQEEYQLLQRLRERKPAQNPPKPSPRLGDRLADAVADTVGSWRFIIIQSSLLALWIFLNVTAYIQHWDPYPFILLNLMLSFQAAYTAPIIMMSQNRQAIIDRQEAKHDYEVNMKAELEIELLHDKMNLLREEEIIRIMQMLQQQQQQIQSLEGLLRQKLQSVDYDSAFPIAKPDDRNIPS</sequence>
<dbReference type="PATRIC" id="fig|251229.3.peg.6928"/>
<keyword evidence="4" id="KW-1185">Reference proteome</keyword>
<dbReference type="InParanoid" id="K9U9K3"/>
<feature type="coiled-coil region" evidence="1">
    <location>
        <begin position="121"/>
        <end position="170"/>
    </location>
</feature>
<reference evidence="3 4" key="1">
    <citation type="submission" date="2012-06" db="EMBL/GenBank/DDBJ databases">
        <title>Finished plasmid 1 of genome of Chroococcidiopsis thermalis PCC 7203.</title>
        <authorList>
            <consortium name="US DOE Joint Genome Institute"/>
            <person name="Gugger M."/>
            <person name="Coursin T."/>
            <person name="Rippka R."/>
            <person name="Tandeau De Marsac N."/>
            <person name="Huntemann M."/>
            <person name="Wei C.-L."/>
            <person name="Han J."/>
            <person name="Detter J.C."/>
            <person name="Han C."/>
            <person name="Tapia R."/>
            <person name="Davenport K."/>
            <person name="Daligault H."/>
            <person name="Erkkila T."/>
            <person name="Gu W."/>
            <person name="Munk A.C.C."/>
            <person name="Teshima H."/>
            <person name="Xu Y."/>
            <person name="Chain P."/>
            <person name="Chen A."/>
            <person name="Krypides N."/>
            <person name="Mavromatis K."/>
            <person name="Markowitz V."/>
            <person name="Szeto E."/>
            <person name="Ivanova N."/>
            <person name="Mikhailova N."/>
            <person name="Ovchinnikova G."/>
            <person name="Pagani I."/>
            <person name="Pati A."/>
            <person name="Goodwin L."/>
            <person name="Peters L."/>
            <person name="Pitluck S."/>
            <person name="Woyke T."/>
            <person name="Kerfeld C."/>
        </authorList>
    </citation>
    <scope>NUCLEOTIDE SEQUENCE [LARGE SCALE GENOMIC DNA]</scope>
    <source>
        <strain evidence="3 4">PCC 7203</strain>
        <plasmid evidence="3 4">pCHRO.01</plasmid>
    </source>
</reference>
<dbReference type="PANTHER" id="PTHR41386">
    <property type="entry name" value="INTEGRAL MEMBRANE PROTEIN-RELATED"/>
    <property type="match status" value="1"/>
</dbReference>
<gene>
    <name evidence="3" type="ORF">Chro_5934</name>
</gene>
<geneLocation type="plasmid" evidence="3 4">
    <name>pCHRO.01</name>
</geneLocation>
<dbReference type="InterPro" id="IPR010406">
    <property type="entry name" value="DUF1003"/>
</dbReference>
<keyword evidence="2" id="KW-1133">Transmembrane helix</keyword>
<dbReference type="PANTHER" id="PTHR41386:SF1">
    <property type="entry name" value="MEMBRANE PROTEIN"/>
    <property type="match status" value="1"/>
</dbReference>
<keyword evidence="1" id="KW-0175">Coiled coil</keyword>
<dbReference type="EMBL" id="CP003598">
    <property type="protein sequence ID" value="AFY91268.1"/>
    <property type="molecule type" value="Genomic_DNA"/>
</dbReference>
<evidence type="ECO:0000256" key="1">
    <source>
        <dbReference type="SAM" id="Coils"/>
    </source>
</evidence>